<dbReference type="EMBL" id="JAJITD010000003">
    <property type="protein sequence ID" value="MCC8392418.1"/>
    <property type="molecule type" value="Genomic_DNA"/>
</dbReference>
<organism evidence="1 2">
    <name type="scientific">Paraburkholderia sejongensis</name>
    <dbReference type="NCBI Taxonomy" id="2886946"/>
    <lineage>
        <taxon>Bacteria</taxon>
        <taxon>Pseudomonadati</taxon>
        <taxon>Pseudomonadota</taxon>
        <taxon>Betaproteobacteria</taxon>
        <taxon>Burkholderiales</taxon>
        <taxon>Burkholderiaceae</taxon>
        <taxon>Paraburkholderia</taxon>
    </lineage>
</organism>
<dbReference type="Gene3D" id="3.40.50.10330">
    <property type="entry name" value="Probable inorganic polyphosphate/atp-NAD kinase, domain 1"/>
    <property type="match status" value="1"/>
</dbReference>
<name>A0ABS8JRC4_9BURK</name>
<evidence type="ECO:0000313" key="1">
    <source>
        <dbReference type="EMBL" id="MCC8392418.1"/>
    </source>
</evidence>
<sequence>MREAGANRSPLVGIIANPVSARDIRRVVANANSLQLADRVNIVLRAMAALGACGVTRVLMMPDREGLKPMLERHLARERAAASASHTWPQLEWLAMPTTASVDDTFQAARLMREAQVAAIVVLGGDGTHRAVVRECGQVPIAGLSTGTNNAYPELREATLAGLAVGLYATGRIAPDAALTFNKRLDVTLKAASGAVRDDIALVDVAIAREHYIGAKALWRTDSLAAVYLAFADPEAIGLSSIGGLLAPLGRYEPGGLHVQLSAAQPSEPGQCDERGAPTGHAPLFHLHAPIAPGLLQPVPVYGWQRLVDGEPVRVRERNGVVALDGEREITFGPTDHLSITLRERAFRSIAVAACLRYAALHGLLRGRPGLALATGVPPHGTAEAAGAAPAPPAPFPSPL</sequence>
<dbReference type="PANTHER" id="PTHR40697:SF3">
    <property type="entry name" value="ACETOIN CATABOLISM PROTEIN X"/>
    <property type="match status" value="1"/>
</dbReference>
<dbReference type="Proteomes" id="UP001431019">
    <property type="component" value="Unassembled WGS sequence"/>
</dbReference>
<dbReference type="PIRSF" id="PIRSF018567">
    <property type="entry name" value="AcoX"/>
    <property type="match status" value="1"/>
</dbReference>
<dbReference type="PANTHER" id="PTHR40697">
    <property type="entry name" value="ACETOIN CATABOLISM PROTEIN X"/>
    <property type="match status" value="1"/>
</dbReference>
<evidence type="ECO:0000313" key="2">
    <source>
        <dbReference type="Proteomes" id="UP001431019"/>
    </source>
</evidence>
<protein>
    <submittedName>
        <fullName evidence="1">NAD(+)/NADH kinase</fullName>
    </submittedName>
</protein>
<keyword evidence="1" id="KW-0418">Kinase</keyword>
<reference evidence="1 2" key="1">
    <citation type="submission" date="2021-11" db="EMBL/GenBank/DDBJ databases">
        <authorList>
            <person name="Oh E.-T."/>
            <person name="Kim S.-B."/>
        </authorList>
    </citation>
    <scope>NUCLEOTIDE SEQUENCE [LARGE SCALE GENOMIC DNA]</scope>
    <source>
        <strain evidence="1 2">MMS20-SJTR3</strain>
    </source>
</reference>
<dbReference type="InterPro" id="IPR002504">
    <property type="entry name" value="NADK"/>
</dbReference>
<accession>A0ABS8JRC4</accession>
<dbReference type="InterPro" id="IPR039065">
    <property type="entry name" value="AcoX-like"/>
</dbReference>
<dbReference type="InterPro" id="IPR016064">
    <property type="entry name" value="NAD/diacylglycerol_kinase_sf"/>
</dbReference>
<keyword evidence="2" id="KW-1185">Reference proteome</keyword>
<dbReference type="InterPro" id="IPR017438">
    <property type="entry name" value="ATP-NAD_kinase_N"/>
</dbReference>
<dbReference type="RefSeq" id="WP_230508624.1">
    <property type="nucleotide sequence ID" value="NZ_JAJITD010000003.1"/>
</dbReference>
<dbReference type="InterPro" id="IPR011391">
    <property type="entry name" value="AcoX_kinase"/>
</dbReference>
<keyword evidence="1" id="KW-0808">Transferase</keyword>
<gene>
    <name evidence="1" type="ORF">LJ656_07435</name>
</gene>
<dbReference type="SUPFAM" id="SSF111331">
    <property type="entry name" value="NAD kinase/diacylglycerol kinase-like"/>
    <property type="match status" value="1"/>
</dbReference>
<dbReference type="Pfam" id="PF01513">
    <property type="entry name" value="NAD_kinase"/>
    <property type="match status" value="1"/>
</dbReference>
<comment type="caution">
    <text evidence="1">The sequence shown here is derived from an EMBL/GenBank/DDBJ whole genome shotgun (WGS) entry which is preliminary data.</text>
</comment>
<proteinExistence type="predicted"/>
<dbReference type="GO" id="GO:0016301">
    <property type="term" value="F:kinase activity"/>
    <property type="evidence" value="ECO:0007669"/>
    <property type="project" value="UniProtKB-KW"/>
</dbReference>